<protein>
    <submittedName>
        <fullName evidence="1">Uncharacterized protein</fullName>
    </submittedName>
</protein>
<gene>
    <name evidence="1" type="ORF">LYPA_23C002715</name>
</gene>
<proteinExistence type="predicted"/>
<organism evidence="1 2">
    <name type="scientific">Lynx pardinus</name>
    <name type="common">Iberian lynx</name>
    <name type="synonym">Felis pardina</name>
    <dbReference type="NCBI Taxonomy" id="191816"/>
    <lineage>
        <taxon>Eukaryota</taxon>
        <taxon>Metazoa</taxon>
        <taxon>Chordata</taxon>
        <taxon>Craniata</taxon>
        <taxon>Vertebrata</taxon>
        <taxon>Euteleostomi</taxon>
        <taxon>Mammalia</taxon>
        <taxon>Eutheria</taxon>
        <taxon>Laurasiatheria</taxon>
        <taxon>Carnivora</taxon>
        <taxon>Feliformia</taxon>
        <taxon>Felidae</taxon>
        <taxon>Felinae</taxon>
        <taxon>Lynx</taxon>
    </lineage>
</organism>
<evidence type="ECO:0000313" key="1">
    <source>
        <dbReference type="EMBL" id="VFV28615.1"/>
    </source>
</evidence>
<dbReference type="EMBL" id="CAAGRJ010011691">
    <property type="protein sequence ID" value="VFV28615.1"/>
    <property type="molecule type" value="Genomic_DNA"/>
</dbReference>
<name>A0A485N5B3_LYNPA</name>
<evidence type="ECO:0000313" key="2">
    <source>
        <dbReference type="Proteomes" id="UP000386466"/>
    </source>
</evidence>
<sequence length="101" mass="11444">APSIKGGEPRLPDSPHSHWSCLCQQPFCPNQGHLVQVGRCFKSAAQGPRPPMAMQMPLQETRGPQRIAPNRTLQEEWLVFCHQPFSTTDLLTWKHHTHSLL</sequence>
<dbReference type="AlphaFoldDB" id="A0A485N5B3"/>
<dbReference type="Proteomes" id="UP000386466">
    <property type="component" value="Unassembled WGS sequence"/>
</dbReference>
<accession>A0A485N5B3</accession>
<reference evidence="1 2" key="1">
    <citation type="submission" date="2019-01" db="EMBL/GenBank/DDBJ databases">
        <authorList>
            <person name="Alioto T."/>
            <person name="Alioto T."/>
        </authorList>
    </citation>
    <scope>NUCLEOTIDE SEQUENCE [LARGE SCALE GENOMIC DNA]</scope>
</reference>
<feature type="non-terminal residue" evidence="1">
    <location>
        <position position="1"/>
    </location>
</feature>
<keyword evidence="2" id="KW-1185">Reference proteome</keyword>